<keyword evidence="3" id="KW-0732">Signal</keyword>
<name>A0A6A5V8L0_9PLEO</name>
<keyword evidence="2" id="KW-0472">Membrane</keyword>
<accession>A0A6A5V8L0</accession>
<evidence type="ECO:0000256" key="3">
    <source>
        <dbReference type="SAM" id="SignalP"/>
    </source>
</evidence>
<keyword evidence="2" id="KW-0812">Transmembrane</keyword>
<evidence type="ECO:0000256" key="2">
    <source>
        <dbReference type="SAM" id="Phobius"/>
    </source>
</evidence>
<evidence type="ECO:0000313" key="5">
    <source>
        <dbReference type="Proteomes" id="UP000800036"/>
    </source>
</evidence>
<organism evidence="4 5">
    <name type="scientific">Bimuria novae-zelandiae CBS 107.79</name>
    <dbReference type="NCBI Taxonomy" id="1447943"/>
    <lineage>
        <taxon>Eukaryota</taxon>
        <taxon>Fungi</taxon>
        <taxon>Dikarya</taxon>
        <taxon>Ascomycota</taxon>
        <taxon>Pezizomycotina</taxon>
        <taxon>Dothideomycetes</taxon>
        <taxon>Pleosporomycetidae</taxon>
        <taxon>Pleosporales</taxon>
        <taxon>Massarineae</taxon>
        <taxon>Didymosphaeriaceae</taxon>
        <taxon>Bimuria</taxon>
    </lineage>
</organism>
<proteinExistence type="predicted"/>
<evidence type="ECO:0008006" key="6">
    <source>
        <dbReference type="Google" id="ProtNLM"/>
    </source>
</evidence>
<gene>
    <name evidence="4" type="ORF">BU23DRAFT_652348</name>
</gene>
<dbReference type="OrthoDB" id="4157427at2759"/>
<dbReference type="AlphaFoldDB" id="A0A6A5V8L0"/>
<feature type="transmembrane region" description="Helical" evidence="2">
    <location>
        <begin position="179"/>
        <end position="202"/>
    </location>
</feature>
<dbReference type="EMBL" id="ML976707">
    <property type="protein sequence ID" value="KAF1969647.1"/>
    <property type="molecule type" value="Genomic_DNA"/>
</dbReference>
<feature type="chain" id="PRO_5025677942" description="Mid2 domain-containing protein" evidence="3">
    <location>
        <begin position="22"/>
        <end position="295"/>
    </location>
</feature>
<dbReference type="Proteomes" id="UP000800036">
    <property type="component" value="Unassembled WGS sequence"/>
</dbReference>
<protein>
    <recommendedName>
        <fullName evidence="6">Mid2 domain-containing protein</fullName>
    </recommendedName>
</protein>
<evidence type="ECO:0000256" key="1">
    <source>
        <dbReference type="SAM" id="MobiDB-lite"/>
    </source>
</evidence>
<evidence type="ECO:0000313" key="4">
    <source>
        <dbReference type="EMBL" id="KAF1969647.1"/>
    </source>
</evidence>
<feature type="region of interest" description="Disordered" evidence="1">
    <location>
        <begin position="120"/>
        <end position="153"/>
    </location>
</feature>
<keyword evidence="5" id="KW-1185">Reference proteome</keyword>
<sequence>MFDFARYALLFLLVCICGSLGSDIVSFTDDECRKSFNSLDTINGYPDGMCRPLKITGKLETFQIAKLDPGCAVTLYGPNDDTGLSCSSPVKIVGELATCYNSSWIYYSIDGCLPPSKSSVALPSATPSPSPSSSLSSSASTMASSSSSSSSTTSTTLASALETLTTMPLPSQSTSHTGAIIGAIVGSVAVCALVIGLLLLWLHRRKSATRKPPPSPPTPPSYELSQERALIEAARGSMVAPRTVAVKEVWAHEAAVEMGRNSYAPPVELPDNSWNGEGEKGEKDGSAFIRVHMTR</sequence>
<keyword evidence="2" id="KW-1133">Transmembrane helix</keyword>
<reference evidence="4" key="1">
    <citation type="journal article" date="2020" name="Stud. Mycol.">
        <title>101 Dothideomycetes genomes: a test case for predicting lifestyles and emergence of pathogens.</title>
        <authorList>
            <person name="Haridas S."/>
            <person name="Albert R."/>
            <person name="Binder M."/>
            <person name="Bloem J."/>
            <person name="Labutti K."/>
            <person name="Salamov A."/>
            <person name="Andreopoulos B."/>
            <person name="Baker S."/>
            <person name="Barry K."/>
            <person name="Bills G."/>
            <person name="Bluhm B."/>
            <person name="Cannon C."/>
            <person name="Castanera R."/>
            <person name="Culley D."/>
            <person name="Daum C."/>
            <person name="Ezra D."/>
            <person name="Gonzalez J."/>
            <person name="Henrissat B."/>
            <person name="Kuo A."/>
            <person name="Liang C."/>
            <person name="Lipzen A."/>
            <person name="Lutzoni F."/>
            <person name="Magnuson J."/>
            <person name="Mondo S."/>
            <person name="Nolan M."/>
            <person name="Ohm R."/>
            <person name="Pangilinan J."/>
            <person name="Park H.-J."/>
            <person name="Ramirez L."/>
            <person name="Alfaro M."/>
            <person name="Sun H."/>
            <person name="Tritt A."/>
            <person name="Yoshinaga Y."/>
            <person name="Zwiers L.-H."/>
            <person name="Turgeon B."/>
            <person name="Goodwin S."/>
            <person name="Spatafora J."/>
            <person name="Crous P."/>
            <person name="Grigoriev I."/>
        </authorList>
    </citation>
    <scope>NUCLEOTIDE SEQUENCE</scope>
    <source>
        <strain evidence="4">CBS 107.79</strain>
    </source>
</reference>
<feature type="signal peptide" evidence="3">
    <location>
        <begin position="1"/>
        <end position="21"/>
    </location>
</feature>